<comment type="similarity">
    <text evidence="2">Belongs to the FAD-binding monooxygenase family.</text>
</comment>
<dbReference type="InterPro" id="IPR036188">
    <property type="entry name" value="FAD/NAD-bd_sf"/>
</dbReference>
<reference evidence="7 8" key="1">
    <citation type="journal article" date="2018" name="Front. Microbiol.">
        <title>Genomic and genetic insights into a cosmopolitan fungus, Paecilomyces variotii (Eurotiales).</title>
        <authorList>
            <person name="Urquhart A.S."/>
            <person name="Mondo S.J."/>
            <person name="Makela M.R."/>
            <person name="Hane J.K."/>
            <person name="Wiebenga A."/>
            <person name="He G."/>
            <person name="Mihaltcheva S."/>
            <person name="Pangilinan J."/>
            <person name="Lipzen A."/>
            <person name="Barry K."/>
            <person name="de Vries R.P."/>
            <person name="Grigoriev I.V."/>
            <person name="Idnurm A."/>
        </authorList>
    </citation>
    <scope>NUCLEOTIDE SEQUENCE [LARGE SCALE GENOMIC DNA]</scope>
    <source>
        <strain evidence="7 8">CBS 101075</strain>
    </source>
</reference>
<evidence type="ECO:0000256" key="5">
    <source>
        <dbReference type="ARBA" id="ARBA00023002"/>
    </source>
</evidence>
<dbReference type="Proteomes" id="UP000283841">
    <property type="component" value="Unassembled WGS sequence"/>
</dbReference>
<evidence type="ECO:0000256" key="2">
    <source>
        <dbReference type="ARBA" id="ARBA00010139"/>
    </source>
</evidence>
<accession>A0A443HRI5</accession>
<keyword evidence="4" id="KW-0274">FAD</keyword>
<dbReference type="EMBL" id="RCNU01000007">
    <property type="protein sequence ID" value="RWQ94404.1"/>
    <property type="molecule type" value="Genomic_DNA"/>
</dbReference>
<proteinExistence type="inferred from homology"/>
<dbReference type="GeneID" id="39598336"/>
<feature type="region of interest" description="Disordered" evidence="6">
    <location>
        <begin position="637"/>
        <end position="659"/>
    </location>
</feature>
<keyword evidence="3" id="KW-0285">Flavoprotein</keyword>
<dbReference type="RefSeq" id="XP_028484049.1">
    <property type="nucleotide sequence ID" value="XM_028629059.1"/>
</dbReference>
<dbReference type="PANTHER" id="PTHR42877:SF4">
    <property type="entry name" value="FAD_NAD(P)-BINDING DOMAIN-CONTAINING PROTEIN-RELATED"/>
    <property type="match status" value="1"/>
</dbReference>
<dbReference type="InterPro" id="IPR051209">
    <property type="entry name" value="FAD-bind_Monooxygenase_sf"/>
</dbReference>
<dbReference type="Gene3D" id="3.50.50.60">
    <property type="entry name" value="FAD/NAD(P)-binding domain"/>
    <property type="match status" value="2"/>
</dbReference>
<evidence type="ECO:0000313" key="7">
    <source>
        <dbReference type="EMBL" id="RWQ94404.1"/>
    </source>
</evidence>
<dbReference type="Pfam" id="PF00743">
    <property type="entry name" value="FMO-like"/>
    <property type="match status" value="1"/>
</dbReference>
<sequence>MPVCVLRCFRVMGQRAYLDLSPVIVITYFPSLFDYSLAFSQILHIRLTKERTRIIRRYLPNMAGEYTSERCGQSQKPLRCIIIGAGVSGILMAYKLREAFSDRVDIHIFEKNDDVGGTWLENRYPGCACDVPSHIYQYTFCPNPYWSKVYVSSSEIQTYLKAVVSHYGIDAYIQFNSKVERAVWEEHRSQWSVSVEGKGVFECDVLVNAGGILNNPKFPSLNNLNSFKGKLAHTAAWDDAIDAKDKIVAIVGAGASAIQTLPEIQSIASHVDIYIRTPSWITGPFGSKLQGEQNHTYTEAEKERFRDDLEYYLRVRKDMEASFTGMHRNFFKGSNEQRQWRTKLETHMRELIHSEHLQQNLIPSFEAGCRRTSPGERYLAALQKDNVEPVFTPIQEITPSGIRDCNGVERAVDIIVAATGFDTSFRPRFPIIGRNGIDLRELWKDDPTSYCGLAVSGFPNYLIFLGPNTPIANGSLMGSLEATADYFIRVLRKTITQHVASFDIRADVQSDFNAHTQDFMRHMVWTGSCRSWYKTAEGKITAVWPGSGLHYREFLQSDRWEDWNWQYTKNRFEYWGLGLASIETSGDKDKDLSYYIQSHPNLPKEALERVARGSYICSDSETDDSLGEQMLKGIVSSPDAGAASSQASDISWEEDGAKETAPRKIFAATQLVSEKDAIHL</sequence>
<evidence type="ECO:0008006" key="9">
    <source>
        <dbReference type="Google" id="ProtNLM"/>
    </source>
</evidence>
<protein>
    <recommendedName>
        <fullName evidence="9">Monooxygenase</fullName>
    </recommendedName>
</protein>
<evidence type="ECO:0000256" key="1">
    <source>
        <dbReference type="ARBA" id="ARBA00001974"/>
    </source>
</evidence>
<keyword evidence="5" id="KW-0560">Oxidoreductase</keyword>
<evidence type="ECO:0000256" key="3">
    <source>
        <dbReference type="ARBA" id="ARBA00022630"/>
    </source>
</evidence>
<name>A0A443HRI5_BYSSP</name>
<dbReference type="PANTHER" id="PTHR42877">
    <property type="entry name" value="L-ORNITHINE N(5)-MONOOXYGENASE-RELATED"/>
    <property type="match status" value="1"/>
</dbReference>
<gene>
    <name evidence="7" type="ORF">C8Q69DRAFT_445346</name>
</gene>
<dbReference type="InterPro" id="IPR020946">
    <property type="entry name" value="Flavin_mOase-like"/>
</dbReference>
<dbReference type="GO" id="GO:0050660">
    <property type="term" value="F:flavin adenine dinucleotide binding"/>
    <property type="evidence" value="ECO:0007669"/>
    <property type="project" value="InterPro"/>
</dbReference>
<comment type="cofactor">
    <cofactor evidence="1">
        <name>FAD</name>
        <dbReference type="ChEBI" id="CHEBI:57692"/>
    </cofactor>
</comment>
<evidence type="ECO:0000256" key="4">
    <source>
        <dbReference type="ARBA" id="ARBA00022827"/>
    </source>
</evidence>
<comment type="caution">
    <text evidence="7">The sequence shown here is derived from an EMBL/GenBank/DDBJ whole genome shotgun (WGS) entry which is preliminary data.</text>
</comment>
<dbReference type="VEuPathDB" id="FungiDB:C8Q69DRAFT_445346"/>
<evidence type="ECO:0000313" key="8">
    <source>
        <dbReference type="Proteomes" id="UP000283841"/>
    </source>
</evidence>
<dbReference type="AlphaFoldDB" id="A0A443HRI5"/>
<evidence type="ECO:0000256" key="6">
    <source>
        <dbReference type="SAM" id="MobiDB-lite"/>
    </source>
</evidence>
<dbReference type="GO" id="GO:0004499">
    <property type="term" value="F:N,N-dimethylaniline monooxygenase activity"/>
    <property type="evidence" value="ECO:0007669"/>
    <property type="project" value="InterPro"/>
</dbReference>
<dbReference type="STRING" id="264951.A0A443HRI5"/>
<organism evidence="7 8">
    <name type="scientific">Byssochlamys spectabilis</name>
    <name type="common">Paecilomyces variotii</name>
    <dbReference type="NCBI Taxonomy" id="264951"/>
    <lineage>
        <taxon>Eukaryota</taxon>
        <taxon>Fungi</taxon>
        <taxon>Dikarya</taxon>
        <taxon>Ascomycota</taxon>
        <taxon>Pezizomycotina</taxon>
        <taxon>Eurotiomycetes</taxon>
        <taxon>Eurotiomycetidae</taxon>
        <taxon>Eurotiales</taxon>
        <taxon>Thermoascaceae</taxon>
        <taxon>Paecilomyces</taxon>
    </lineage>
</organism>
<dbReference type="SUPFAM" id="SSF51905">
    <property type="entry name" value="FAD/NAD(P)-binding domain"/>
    <property type="match status" value="3"/>
</dbReference>
<keyword evidence="8" id="KW-1185">Reference proteome</keyword>
<dbReference type="GO" id="GO:0050661">
    <property type="term" value="F:NADP binding"/>
    <property type="evidence" value="ECO:0007669"/>
    <property type="project" value="InterPro"/>
</dbReference>